<name>A0A162JRN6_9PROT</name>
<sequence>MRTTSAALAAALARPLGSLARLWRVERHDGVVIGLTDHDRDLVVEGTLYRARAGMVPGAVDARTGLGVDGLDVGGPLDDDAVSAADIACGRFDDARVDFAITDWTAPEAGRLLLAAGRIGEISITGSRWRAELRGVSQRLQQGIGIAYGPDCTADFADARCGVTVAGTGFEVDGVIAAATATAIADPARTETAGWFDGGRLTILDGVLAGLVADVAISTPGGIVLARPLPTTPPAGCGYRLRVGCDKRMATCAARFDNAASFRGFPFTPDPGALEAE</sequence>
<dbReference type="Proteomes" id="UP000075787">
    <property type="component" value="Unassembled WGS sequence"/>
</dbReference>
<dbReference type="OrthoDB" id="1633386at2"/>
<dbReference type="AlphaFoldDB" id="A0A162JRN6"/>
<dbReference type="NCBIfam" id="TIGR02218">
    <property type="entry name" value="phg_TIGR02218"/>
    <property type="match status" value="1"/>
</dbReference>
<evidence type="ECO:0000313" key="3">
    <source>
        <dbReference type="Proteomes" id="UP000075787"/>
    </source>
</evidence>
<protein>
    <recommendedName>
        <fullName evidence="1">Bacteriophage phiJL001 Gp84 C-terminal domain-containing protein</fullName>
    </recommendedName>
</protein>
<dbReference type="Pfam" id="PF09356">
    <property type="entry name" value="Phage_BR0599"/>
    <property type="match status" value="1"/>
</dbReference>
<feature type="domain" description="Bacteriophage phiJL001 Gp84 C-terminal" evidence="1">
    <location>
        <begin position="194"/>
        <end position="270"/>
    </location>
</feature>
<organism evidence="2 3">
    <name type="scientific">Tistrella mobilis</name>
    <dbReference type="NCBI Taxonomy" id="171437"/>
    <lineage>
        <taxon>Bacteria</taxon>
        <taxon>Pseudomonadati</taxon>
        <taxon>Pseudomonadota</taxon>
        <taxon>Alphaproteobacteria</taxon>
        <taxon>Geminicoccales</taxon>
        <taxon>Geminicoccaceae</taxon>
        <taxon>Tistrella</taxon>
    </lineage>
</organism>
<proteinExistence type="predicted"/>
<dbReference type="InterPro" id="IPR011928">
    <property type="entry name" value="Phage_phiJL001_Gp84"/>
</dbReference>
<dbReference type="Pfam" id="PF09931">
    <property type="entry name" value="Phage_phiJL001_Gp84_N"/>
    <property type="match status" value="1"/>
</dbReference>
<reference evidence="2 3" key="1">
    <citation type="submission" date="2015-12" db="EMBL/GenBank/DDBJ databases">
        <title>Genome sequence of Tistrella mobilis MCCC 1A02139.</title>
        <authorList>
            <person name="Lu L."/>
            <person name="Lai Q."/>
            <person name="Shao Z."/>
            <person name="Qian P."/>
        </authorList>
    </citation>
    <scope>NUCLEOTIDE SEQUENCE [LARGE SCALE GENOMIC DNA]</scope>
    <source>
        <strain evidence="2 3">MCCC 1A02139</strain>
    </source>
</reference>
<evidence type="ECO:0000259" key="1">
    <source>
        <dbReference type="Pfam" id="PF09356"/>
    </source>
</evidence>
<dbReference type="RefSeq" id="WP_062769866.1">
    <property type="nucleotide sequence ID" value="NZ_CP121045.1"/>
</dbReference>
<gene>
    <name evidence="2" type="ORF">AUP44_16360</name>
</gene>
<accession>A0A162JRN6</accession>
<dbReference type="GeneID" id="97241320"/>
<evidence type="ECO:0000313" key="2">
    <source>
        <dbReference type="EMBL" id="KYO49735.1"/>
    </source>
</evidence>
<dbReference type="EMBL" id="LPZR01000218">
    <property type="protein sequence ID" value="KYO49735.1"/>
    <property type="molecule type" value="Genomic_DNA"/>
</dbReference>
<dbReference type="InterPro" id="IPR018964">
    <property type="entry name" value="Phage_phiJL001_Gp84_C"/>
</dbReference>
<comment type="caution">
    <text evidence="2">The sequence shown here is derived from an EMBL/GenBank/DDBJ whole genome shotgun (WGS) entry which is preliminary data.</text>
</comment>